<evidence type="ECO:0000256" key="2">
    <source>
        <dbReference type="ARBA" id="ARBA00009370"/>
    </source>
</evidence>
<dbReference type="SUPFAM" id="SSF51306">
    <property type="entry name" value="LexA/Signal peptidase"/>
    <property type="match status" value="2"/>
</dbReference>
<dbReference type="CDD" id="cd06530">
    <property type="entry name" value="S26_SPase_I"/>
    <property type="match status" value="1"/>
</dbReference>
<dbReference type="EC" id="3.4.21.89" evidence="3 7"/>
<evidence type="ECO:0000313" key="11">
    <source>
        <dbReference type="Proteomes" id="UP000319383"/>
    </source>
</evidence>
<dbReference type="KEGG" id="sdyn:Mal52_38360"/>
<evidence type="ECO:0000256" key="3">
    <source>
        <dbReference type="ARBA" id="ARBA00013208"/>
    </source>
</evidence>
<accession>A0A517ZS64</accession>
<evidence type="ECO:0000256" key="1">
    <source>
        <dbReference type="ARBA" id="ARBA00000677"/>
    </source>
</evidence>
<feature type="region of interest" description="Disordered" evidence="8">
    <location>
        <begin position="1"/>
        <end position="38"/>
    </location>
</feature>
<feature type="active site" evidence="6">
    <location>
        <position position="177"/>
    </location>
</feature>
<keyword evidence="7" id="KW-0645">Protease</keyword>
<dbReference type="GO" id="GO:0006465">
    <property type="term" value="P:signal peptide processing"/>
    <property type="evidence" value="ECO:0007669"/>
    <property type="project" value="InterPro"/>
</dbReference>
<dbReference type="Gene3D" id="2.10.109.10">
    <property type="entry name" value="Umud Fragment, subunit A"/>
    <property type="match status" value="2"/>
</dbReference>
<evidence type="ECO:0000256" key="8">
    <source>
        <dbReference type="SAM" id="MobiDB-lite"/>
    </source>
</evidence>
<evidence type="ECO:0000259" key="9">
    <source>
        <dbReference type="Pfam" id="PF10502"/>
    </source>
</evidence>
<gene>
    <name evidence="10" type="primary">lepB</name>
    <name evidence="10" type="ORF">Mal52_38360</name>
</gene>
<proteinExistence type="inferred from homology"/>
<evidence type="ECO:0000256" key="6">
    <source>
        <dbReference type="PIRSR" id="PIRSR600223-1"/>
    </source>
</evidence>
<name>A0A517ZS64_9PLAN</name>
<organism evidence="10 11">
    <name type="scientific">Symmachiella dynata</name>
    <dbReference type="NCBI Taxonomy" id="2527995"/>
    <lineage>
        <taxon>Bacteria</taxon>
        <taxon>Pseudomonadati</taxon>
        <taxon>Planctomycetota</taxon>
        <taxon>Planctomycetia</taxon>
        <taxon>Planctomycetales</taxon>
        <taxon>Planctomycetaceae</taxon>
        <taxon>Symmachiella</taxon>
    </lineage>
</organism>
<evidence type="ECO:0000256" key="7">
    <source>
        <dbReference type="RuleBase" id="RU362042"/>
    </source>
</evidence>
<dbReference type="InterPro" id="IPR036286">
    <property type="entry name" value="LexA/Signal_pep-like_sf"/>
</dbReference>
<dbReference type="InterPro" id="IPR019758">
    <property type="entry name" value="Pept_S26A_signal_pept_1_CS"/>
</dbReference>
<comment type="subcellular location">
    <subcellularLocation>
        <location evidence="7">Membrane</location>
        <topology evidence="7">Single-pass type II membrane protein</topology>
    </subcellularLocation>
</comment>
<dbReference type="PROSITE" id="PS00761">
    <property type="entry name" value="SPASE_I_3"/>
    <property type="match status" value="1"/>
</dbReference>
<protein>
    <recommendedName>
        <fullName evidence="4 7">Signal peptidase I</fullName>
        <ecNumber evidence="3 7">3.4.21.89</ecNumber>
    </recommendedName>
</protein>
<evidence type="ECO:0000256" key="5">
    <source>
        <dbReference type="ARBA" id="ARBA00022801"/>
    </source>
</evidence>
<sequence length="672" mass="75783">MGPRKKAATEKPSKASQPPKVEPAKDADVQPAGGKRRQDGFRETVESIVIAFVLAFLFRTFEAEAFVIPTGSMAETLYGRHKDVTCEKCDTLFRVSASDEIEENGIIAVDWSTGETPKIVNYALCPNCRYPNNVLDNQAFVGDRILVNKFPYEFGDPERFDVVVFKYPEEPKTNYIKRLVGLPGETIKIDWGNLYARKSDTEEFQILRKSPEKQKKLQIPVFDNDKPAQQLLDAGWPERWASVANVDEKWSVVKNGWSEDAKNRSFQFSAKADPSDDWQWLRYRHIVPFADDWRRVINGERVDDPPPPPQLITDFSSYNSGISLGEAQRKTPTGDLFPQPPSDTWGVHWVGDLTLNCEVNLLQPQGELLLELVEGDRWYRCRIDLTTGMAELEYIDTSFNLDPVPLKGATDANTPLNKAGSYEVEFANVDDRLLLWIDGDLIDFGEGGGIVPPITLSQRKPTNRDLAPVGIAARDASLTVSHLNISRDVYYLSCSKDNLGNGTQAQVDFNAPTSLSELRTFLANPETAFSGKGYSQGYMDMQSNEFKLGEDEFFVLGDNSARSKDSRLWDNGRIPNRIGDNDQSGHNHAVPRDLLIGKAFFIYWPHGIPFLNNGRGIPVWYYNQPEAVKVGPGDYRPVQPLGPNGPMELEKSKYPSLSVPFYPQWQRWQRIE</sequence>
<feature type="domain" description="Peptidase S26" evidence="9">
    <location>
        <begin position="526"/>
        <end position="604"/>
    </location>
</feature>
<dbReference type="AlphaFoldDB" id="A0A517ZS64"/>
<dbReference type="Pfam" id="PF10502">
    <property type="entry name" value="Peptidase_S26"/>
    <property type="match status" value="2"/>
</dbReference>
<dbReference type="PROSITE" id="PS00760">
    <property type="entry name" value="SPASE_I_2"/>
    <property type="match status" value="1"/>
</dbReference>
<comment type="catalytic activity">
    <reaction evidence="1 7">
        <text>Cleavage of hydrophobic, N-terminal signal or leader sequences from secreted and periplasmic proteins.</text>
        <dbReference type="EC" id="3.4.21.89"/>
    </reaction>
</comment>
<feature type="active site" evidence="6">
    <location>
        <position position="72"/>
    </location>
</feature>
<comment type="similarity">
    <text evidence="2 7">Belongs to the peptidase S26 family.</text>
</comment>
<dbReference type="InterPro" id="IPR000223">
    <property type="entry name" value="Pept_S26A_signal_pept_1"/>
</dbReference>
<dbReference type="PANTHER" id="PTHR43390:SF1">
    <property type="entry name" value="CHLOROPLAST PROCESSING PEPTIDASE"/>
    <property type="match status" value="1"/>
</dbReference>
<evidence type="ECO:0000313" key="10">
    <source>
        <dbReference type="EMBL" id="QDU45342.1"/>
    </source>
</evidence>
<dbReference type="GO" id="GO:0004252">
    <property type="term" value="F:serine-type endopeptidase activity"/>
    <property type="evidence" value="ECO:0007669"/>
    <property type="project" value="InterPro"/>
</dbReference>
<reference evidence="10 11" key="1">
    <citation type="submission" date="2019-02" db="EMBL/GenBank/DDBJ databases">
        <title>Deep-cultivation of Planctomycetes and their phenomic and genomic characterization uncovers novel biology.</title>
        <authorList>
            <person name="Wiegand S."/>
            <person name="Jogler M."/>
            <person name="Boedeker C."/>
            <person name="Pinto D."/>
            <person name="Vollmers J."/>
            <person name="Rivas-Marin E."/>
            <person name="Kohn T."/>
            <person name="Peeters S.H."/>
            <person name="Heuer A."/>
            <person name="Rast P."/>
            <person name="Oberbeckmann S."/>
            <person name="Bunk B."/>
            <person name="Jeske O."/>
            <person name="Meyerdierks A."/>
            <person name="Storesund J.E."/>
            <person name="Kallscheuer N."/>
            <person name="Luecker S."/>
            <person name="Lage O.M."/>
            <person name="Pohl T."/>
            <person name="Merkel B.J."/>
            <person name="Hornburger P."/>
            <person name="Mueller R.-W."/>
            <person name="Bruemmer F."/>
            <person name="Labrenz M."/>
            <person name="Spormann A.M."/>
            <person name="Op den Camp H."/>
            <person name="Overmann J."/>
            <person name="Amann R."/>
            <person name="Jetten M.S.M."/>
            <person name="Mascher T."/>
            <person name="Medema M.H."/>
            <person name="Devos D.P."/>
            <person name="Kaster A.-K."/>
            <person name="Ovreas L."/>
            <person name="Rohde M."/>
            <person name="Galperin M.Y."/>
            <person name="Jogler C."/>
        </authorList>
    </citation>
    <scope>NUCLEOTIDE SEQUENCE [LARGE SCALE GENOMIC DNA]</scope>
    <source>
        <strain evidence="10 11">Mal52</strain>
    </source>
</reference>
<keyword evidence="5 7" id="KW-0378">Hydrolase</keyword>
<dbReference type="GO" id="GO:0016020">
    <property type="term" value="C:membrane"/>
    <property type="evidence" value="ECO:0007669"/>
    <property type="project" value="UniProtKB-SubCell"/>
</dbReference>
<dbReference type="NCBIfam" id="TIGR02227">
    <property type="entry name" value="sigpep_I_bact"/>
    <property type="match status" value="1"/>
</dbReference>
<dbReference type="EMBL" id="CP036276">
    <property type="protein sequence ID" value="QDU45342.1"/>
    <property type="molecule type" value="Genomic_DNA"/>
</dbReference>
<dbReference type="InterPro" id="IPR019533">
    <property type="entry name" value="Peptidase_S26"/>
</dbReference>
<evidence type="ECO:0000256" key="4">
    <source>
        <dbReference type="ARBA" id="ARBA00019232"/>
    </source>
</evidence>
<dbReference type="Proteomes" id="UP000319383">
    <property type="component" value="Chromosome"/>
</dbReference>
<dbReference type="RefSeq" id="WP_197534300.1">
    <property type="nucleotide sequence ID" value="NZ_CP036276.1"/>
</dbReference>
<keyword evidence="11" id="KW-1185">Reference proteome</keyword>
<dbReference type="InterPro" id="IPR019757">
    <property type="entry name" value="Pept_S26A_signal_pept_1_Lys-AS"/>
</dbReference>
<dbReference type="PANTHER" id="PTHR43390">
    <property type="entry name" value="SIGNAL PEPTIDASE I"/>
    <property type="match status" value="1"/>
</dbReference>
<dbReference type="GO" id="GO:0009003">
    <property type="term" value="F:signal peptidase activity"/>
    <property type="evidence" value="ECO:0007669"/>
    <property type="project" value="UniProtKB-EC"/>
</dbReference>
<feature type="domain" description="Peptidase S26" evidence="9">
    <location>
        <begin position="129"/>
        <end position="214"/>
    </location>
</feature>